<name>A0ABZ3IG80_9FIRM</name>
<keyword evidence="3" id="KW-0238">DNA-binding</keyword>
<keyword evidence="2" id="KW-0815">Transposition</keyword>
<organism evidence="7 8">
    <name type="scientific">Sporomusa silvacetica DSM 10669</name>
    <dbReference type="NCBI Taxonomy" id="1123289"/>
    <lineage>
        <taxon>Bacteria</taxon>
        <taxon>Bacillati</taxon>
        <taxon>Bacillota</taxon>
        <taxon>Negativicutes</taxon>
        <taxon>Selenomonadales</taxon>
        <taxon>Sporomusaceae</taxon>
        <taxon>Sporomusa</taxon>
    </lineage>
</organism>
<evidence type="ECO:0000256" key="2">
    <source>
        <dbReference type="ARBA" id="ARBA00022578"/>
    </source>
</evidence>
<dbReference type="PANTHER" id="PTHR33258:SF1">
    <property type="entry name" value="TRANSPOSASE INSL FOR INSERTION SEQUENCE ELEMENT IS186A-RELATED"/>
    <property type="match status" value="1"/>
</dbReference>
<feature type="domain" description="Transposase IS4-like" evidence="6">
    <location>
        <begin position="113"/>
        <end position="323"/>
    </location>
</feature>
<evidence type="ECO:0000256" key="4">
    <source>
        <dbReference type="ARBA" id="ARBA00023172"/>
    </source>
</evidence>
<dbReference type="Proteomes" id="UP000216752">
    <property type="component" value="Chromosome"/>
</dbReference>
<evidence type="ECO:0000256" key="3">
    <source>
        <dbReference type="ARBA" id="ARBA00023125"/>
    </source>
</evidence>
<dbReference type="SUPFAM" id="SSF53098">
    <property type="entry name" value="Ribonuclease H-like"/>
    <property type="match status" value="1"/>
</dbReference>
<evidence type="ECO:0000256" key="5">
    <source>
        <dbReference type="SAM" id="MobiDB-lite"/>
    </source>
</evidence>
<evidence type="ECO:0000259" key="6">
    <source>
        <dbReference type="Pfam" id="PF01609"/>
    </source>
</evidence>
<reference evidence="7" key="1">
    <citation type="submission" date="2024-05" db="EMBL/GenBank/DDBJ databases">
        <title>Isolation and characterization of Sporomusa carbonis sp. nov., a carboxydotrophic hydrogenogen in the genus of Sporomusa isolated from a charcoal burning pile.</title>
        <authorList>
            <person name="Boeer T."/>
            <person name="Rosenbaum F."/>
            <person name="Eysell L."/>
            <person name="Mueller V."/>
            <person name="Daniel R."/>
            <person name="Poehlein A."/>
        </authorList>
    </citation>
    <scope>NUCLEOTIDE SEQUENCE [LARGE SCALE GENOMIC DNA]</scope>
    <source>
        <strain evidence="7">DSM 10669</strain>
    </source>
</reference>
<protein>
    <submittedName>
        <fullName evidence="7">IS4 family transposase ISPa45</fullName>
    </submittedName>
</protein>
<dbReference type="Pfam" id="PF01609">
    <property type="entry name" value="DDE_Tnp_1"/>
    <property type="match status" value="1"/>
</dbReference>
<dbReference type="EMBL" id="CP155573">
    <property type="protein sequence ID" value="XFO64685.1"/>
    <property type="molecule type" value="Genomic_DNA"/>
</dbReference>
<gene>
    <name evidence="7" type="ORF">SPSIL_007880</name>
</gene>
<keyword evidence="4" id="KW-0233">DNA recombination</keyword>
<feature type="compositionally biased region" description="Basic residues" evidence="5">
    <location>
        <begin position="410"/>
        <end position="421"/>
    </location>
</feature>
<evidence type="ECO:0000313" key="7">
    <source>
        <dbReference type="EMBL" id="XFO64685.1"/>
    </source>
</evidence>
<dbReference type="NCBIfam" id="NF033592">
    <property type="entry name" value="transpos_IS4_1"/>
    <property type="match status" value="1"/>
</dbReference>
<dbReference type="RefSeq" id="WP_373665425.1">
    <property type="nucleotide sequence ID" value="NZ_CP155573.1"/>
</dbReference>
<proteinExistence type="inferred from homology"/>
<dbReference type="InterPro" id="IPR012337">
    <property type="entry name" value="RNaseH-like_sf"/>
</dbReference>
<feature type="region of interest" description="Disordered" evidence="5">
    <location>
        <begin position="395"/>
        <end position="421"/>
    </location>
</feature>
<evidence type="ECO:0000256" key="1">
    <source>
        <dbReference type="ARBA" id="ARBA00010075"/>
    </source>
</evidence>
<sequence length="421" mass="49946">MMLKKFMTSLEIAREQINDSLFMLTNRTQSTYFTKDTAKMNFKDAIYFILKGLRKTLQIEIDDWFEFLGGEDTMTKQAFSQLRQKIKPDAFIQLNEKYINWFYSDDDFNKYKGYRLLSIDGSITEIPNTVNTREHFGYYHNQSDRQQARAMVCVIYDIENDIILESDIRTWKAAERDVAKYLIERLELNGFQNDLFLFDRGYPSKDMFDFLESKQLKYLMRVKVNKFHPEFDRANNPDQLITLIHKNKTLTVRIINVILPTGEVEKLVTNIMNVDLTTDDFKVLYFKRWGIEVKYSQLKSRYELENFSGVNPIAIMQDFYATIYLSNIMTMAKAEANETAKLNKEGLKYEYKVNMNILISKMTKTLIECFYEDDPKKRTILFDKTMSNITKNLVPVRPDRSFPRREPSRKNKYPINKKRSV</sequence>
<dbReference type="InterPro" id="IPR002559">
    <property type="entry name" value="Transposase_11"/>
</dbReference>
<comment type="similarity">
    <text evidence="1">Belongs to the transposase 11 family.</text>
</comment>
<dbReference type="InterPro" id="IPR047952">
    <property type="entry name" value="Transpos_IS4"/>
</dbReference>
<accession>A0ABZ3IG80</accession>
<dbReference type="PANTHER" id="PTHR33258">
    <property type="entry name" value="TRANSPOSASE INSL FOR INSERTION SEQUENCE ELEMENT IS186A-RELATED"/>
    <property type="match status" value="1"/>
</dbReference>
<keyword evidence="8" id="KW-1185">Reference proteome</keyword>
<evidence type="ECO:0000313" key="8">
    <source>
        <dbReference type="Proteomes" id="UP000216752"/>
    </source>
</evidence>
<feature type="compositionally biased region" description="Basic and acidic residues" evidence="5">
    <location>
        <begin position="397"/>
        <end position="409"/>
    </location>
</feature>